<gene>
    <name evidence="1" type="ORF">DI544_04240</name>
</gene>
<evidence type="ECO:0000313" key="1">
    <source>
        <dbReference type="EMBL" id="PZQ61838.1"/>
    </source>
</evidence>
<sequence length="670" mass="65706">MVSGVMRDRRAGVSILAALSVLGLIGMGGLAVDLNRGYEMRIVNQQVADMAALAAGVAYTGSQSADVLQPTAQDLAVAQGLRDATVAATLVSDVPTSGAKAVRVTVTTPLRISLARVLGAAASYPVAAVATASLPTQGTPACIIGLATSGNAIETQGGASINAPDCAVAGVGSVSNKGQSITAKALVSGSGSVINDYGTIAADQVRYAVDFTNPSWNTNVPAADKRVRQATSVTDPLANDATLGDARNLLGTYRNPRAPTNPVTPGGGAAWSFSSTPSPATADFRQGQTSNFSVPAGRYTIDTLDIAGGIRVTFAPGSVVTVARGVTIGGGSTVTFGDGTYRINGGFSSGSSGVTFGNGELHIGQGNVSFAGTNRIGDGNVTIAAPLSLGGGATLAIGAGNHLFGGISVGGGSWLTLGNGALDVTGAITVGGDSSIIAGAGDVTLANPGGRAIDLSGSGCLFMGDGLFSANGDIVTAGGSRLVFGRTANHLVNGNLQIAGSVLFGAGRYTVKGGFTNGTGGTTWPYSSSITGQRWGDTLEGVSVSGYDMAGVGVTFILGGTVNLGGGAKTKLLAPASSTTGGGVADILIDSLTSVDTTWGAGSDNLFVGTVHLPNSAVTMSGGNSTQSGGRCFMLIALRVVVSGGAAAGSVCPGVNGSGGGGSTSVELIA</sequence>
<protein>
    <submittedName>
        <fullName evidence="1">Uncharacterized protein</fullName>
    </submittedName>
</protein>
<reference evidence="1 2" key="1">
    <citation type="submission" date="2017-08" db="EMBL/GenBank/DDBJ databases">
        <title>Infants hospitalized years apart are colonized by the same room-sourced microbial strains.</title>
        <authorList>
            <person name="Brooks B."/>
            <person name="Olm M.R."/>
            <person name="Firek B.A."/>
            <person name="Baker R."/>
            <person name="Thomas B.C."/>
            <person name="Morowitz M.J."/>
            <person name="Banfield J.F."/>
        </authorList>
    </citation>
    <scope>NUCLEOTIDE SEQUENCE [LARGE SCALE GENOMIC DNA]</scope>
    <source>
        <strain evidence="1">S2_005_001_R1_22</strain>
    </source>
</reference>
<evidence type="ECO:0000313" key="2">
    <source>
        <dbReference type="Proteomes" id="UP000249229"/>
    </source>
</evidence>
<name>A0A2W5PBE7_9SPHN</name>
<comment type="caution">
    <text evidence="1">The sequence shown here is derived from an EMBL/GenBank/DDBJ whole genome shotgun (WGS) entry which is preliminary data.</text>
</comment>
<organism evidence="1 2">
    <name type="scientific">Sphingomonas taxi</name>
    <dbReference type="NCBI Taxonomy" id="1549858"/>
    <lineage>
        <taxon>Bacteria</taxon>
        <taxon>Pseudomonadati</taxon>
        <taxon>Pseudomonadota</taxon>
        <taxon>Alphaproteobacteria</taxon>
        <taxon>Sphingomonadales</taxon>
        <taxon>Sphingomonadaceae</taxon>
        <taxon>Sphingomonas</taxon>
    </lineage>
</organism>
<proteinExistence type="predicted"/>
<accession>A0A2W5PBE7</accession>
<dbReference type="AlphaFoldDB" id="A0A2W5PBE7"/>
<dbReference type="Proteomes" id="UP000249229">
    <property type="component" value="Unassembled WGS sequence"/>
</dbReference>
<dbReference type="EMBL" id="QFQI01000002">
    <property type="protein sequence ID" value="PZQ61838.1"/>
    <property type="molecule type" value="Genomic_DNA"/>
</dbReference>